<comment type="caution">
    <text evidence="1">The sequence shown here is derived from an EMBL/GenBank/DDBJ whole genome shotgun (WGS) entry which is preliminary data.</text>
</comment>
<proteinExistence type="predicted"/>
<evidence type="ECO:0000313" key="2">
    <source>
        <dbReference type="Proteomes" id="UP000618754"/>
    </source>
</evidence>
<dbReference type="RefSeq" id="WP_191177449.1">
    <property type="nucleotide sequence ID" value="NZ_JACWMW010000007.1"/>
</dbReference>
<name>A0ABR7XAI7_9SPHI</name>
<gene>
    <name evidence="1" type="ORF">IDJ75_20125</name>
</gene>
<keyword evidence="2" id="KW-1185">Reference proteome</keyword>
<sequence length="219" mass="25631">MKKLLLITFIILPCIVLGQGKVFKAPRVRRYYEGYNDCSYQYRFNANERRTFFPFSKAVNVRLISYHQGENVLIHITEPGTISALDHIPAEDTMQVFSPMAKSNFFINYCRVIEMRDLSKRAIDSLTDIMYNVARKPIKQPDDYANPGVKCYMPANAILFMDSKGKVTEYIEICFHCHKYYYSSSQTHEIDYCDQKWDMLKSFFVSQGQKFGIIEQLNK</sequence>
<reference evidence="1 2" key="1">
    <citation type="submission" date="2020-09" db="EMBL/GenBank/DDBJ databases">
        <title>Novel species of Mucilaginibacter isolated from a glacier on the Tibetan Plateau.</title>
        <authorList>
            <person name="Liu Q."/>
            <person name="Xin Y.-H."/>
        </authorList>
    </citation>
    <scope>NUCLEOTIDE SEQUENCE [LARGE SCALE GENOMIC DNA]</scope>
    <source>
        <strain evidence="1 2">CGMCC 1.13878</strain>
    </source>
</reference>
<evidence type="ECO:0000313" key="1">
    <source>
        <dbReference type="EMBL" id="MBD1387603.1"/>
    </source>
</evidence>
<dbReference type="EMBL" id="JACWMW010000007">
    <property type="protein sequence ID" value="MBD1387603.1"/>
    <property type="molecule type" value="Genomic_DNA"/>
</dbReference>
<accession>A0ABR7XAI7</accession>
<protein>
    <submittedName>
        <fullName evidence="1">Uncharacterized protein</fullName>
    </submittedName>
</protein>
<dbReference type="Proteomes" id="UP000618754">
    <property type="component" value="Unassembled WGS sequence"/>
</dbReference>
<organism evidence="1 2">
    <name type="scientific">Mucilaginibacter rigui</name>
    <dbReference type="NCBI Taxonomy" id="534635"/>
    <lineage>
        <taxon>Bacteria</taxon>
        <taxon>Pseudomonadati</taxon>
        <taxon>Bacteroidota</taxon>
        <taxon>Sphingobacteriia</taxon>
        <taxon>Sphingobacteriales</taxon>
        <taxon>Sphingobacteriaceae</taxon>
        <taxon>Mucilaginibacter</taxon>
    </lineage>
</organism>